<dbReference type="Gene3D" id="3.90.1720.10">
    <property type="entry name" value="endopeptidase domain like (from Nostoc punctiforme)"/>
    <property type="match status" value="1"/>
</dbReference>
<evidence type="ECO:0008006" key="3">
    <source>
        <dbReference type="Google" id="ProtNLM"/>
    </source>
</evidence>
<name>A0A7Z0QNG7_9GAMM</name>
<proteinExistence type="predicted"/>
<evidence type="ECO:0000313" key="1">
    <source>
        <dbReference type="EMBL" id="NYZ61871.1"/>
    </source>
</evidence>
<comment type="caution">
    <text evidence="1">The sequence shown here is derived from an EMBL/GenBank/DDBJ whole genome shotgun (WGS) entry which is preliminary data.</text>
</comment>
<dbReference type="SUPFAM" id="SSF54001">
    <property type="entry name" value="Cysteine proteinases"/>
    <property type="match status" value="1"/>
</dbReference>
<dbReference type="Proteomes" id="UP000589896">
    <property type="component" value="Unassembled WGS sequence"/>
</dbReference>
<dbReference type="RefSeq" id="WP_180543917.1">
    <property type="nucleotide sequence ID" value="NZ_JACCJZ010000010.1"/>
</dbReference>
<sequence length="271" mass="29348">MTPFVDPAALRPGDVLLMRGIGPVSDLIAWFGDSSYSHAAVMVEDGAFIEAAAPVSRRVMLADRLAQGAYYDFVDVLRPTRANGEPLDDAMRRAVTIGATDCLGTPYPLDALLQMALFATLRNRVPADARVRWLLRALVEHLIDDDPSHMVCSELVYRSFQVAHLAPAIVLSAQLDLPFPHIDIAELIHEWREAGGKTRVAPPDGDAALPGVSEEALGAAFARLRARRTPTAATLGLPPVLDPSPRDVMPVDLETSPQLRRLGRLPLRASG</sequence>
<dbReference type="InterPro" id="IPR038765">
    <property type="entry name" value="Papain-like_cys_pep_sf"/>
</dbReference>
<evidence type="ECO:0000313" key="2">
    <source>
        <dbReference type="Proteomes" id="UP000589896"/>
    </source>
</evidence>
<keyword evidence="2" id="KW-1185">Reference proteome</keyword>
<dbReference type="EMBL" id="JACCJZ010000010">
    <property type="protein sequence ID" value="NYZ61871.1"/>
    <property type="molecule type" value="Genomic_DNA"/>
</dbReference>
<protein>
    <recommendedName>
        <fullName evidence="3">Lipo-like protein</fullName>
    </recommendedName>
</protein>
<gene>
    <name evidence="1" type="ORF">H0E82_03700</name>
</gene>
<accession>A0A7Z0QNG7</accession>
<dbReference type="AlphaFoldDB" id="A0A7Z0QNG7"/>
<reference evidence="1 2" key="1">
    <citation type="submission" date="2020-07" db="EMBL/GenBank/DDBJ databases">
        <title>isolation of Luteimonas sp. SJ-16.</title>
        <authorList>
            <person name="Huang X.-X."/>
            <person name="Xu L."/>
            <person name="Sun J.-Q."/>
        </authorList>
    </citation>
    <scope>NUCLEOTIDE SEQUENCE [LARGE SCALE GENOMIC DNA]</scope>
    <source>
        <strain evidence="1 2">SJ-16</strain>
    </source>
</reference>
<organism evidence="1 2">
    <name type="scientific">Luteimonas deserti</name>
    <dbReference type="NCBI Taxonomy" id="2752306"/>
    <lineage>
        <taxon>Bacteria</taxon>
        <taxon>Pseudomonadati</taxon>
        <taxon>Pseudomonadota</taxon>
        <taxon>Gammaproteobacteria</taxon>
        <taxon>Lysobacterales</taxon>
        <taxon>Lysobacteraceae</taxon>
        <taxon>Luteimonas</taxon>
    </lineage>
</organism>